<evidence type="ECO:0000313" key="2">
    <source>
        <dbReference type="Proteomes" id="UP001321486"/>
    </source>
</evidence>
<gene>
    <name evidence="1" type="ORF">GCM10025867_48680</name>
</gene>
<accession>A0ABM8GW32</accession>
<geneLocation type="plasmid" evidence="1 2">
    <name>pNBRC108728a</name>
</geneLocation>
<protein>
    <submittedName>
        <fullName evidence="1">Uncharacterized protein</fullName>
    </submittedName>
</protein>
<evidence type="ECO:0000313" key="1">
    <source>
        <dbReference type="EMBL" id="BDZ52627.1"/>
    </source>
</evidence>
<dbReference type="EMBL" id="AP027733">
    <property type="protein sequence ID" value="BDZ52627.1"/>
    <property type="molecule type" value="Genomic_DNA"/>
</dbReference>
<reference evidence="2" key="1">
    <citation type="journal article" date="2019" name="Int. J. Syst. Evol. Microbiol.">
        <title>The Global Catalogue of Microorganisms (GCM) 10K type strain sequencing project: providing services to taxonomists for standard genome sequencing and annotation.</title>
        <authorList>
            <consortium name="The Broad Institute Genomics Platform"/>
            <consortium name="The Broad Institute Genome Sequencing Center for Infectious Disease"/>
            <person name="Wu L."/>
            <person name="Ma J."/>
        </authorList>
    </citation>
    <scope>NUCLEOTIDE SEQUENCE [LARGE SCALE GENOMIC DNA]</scope>
    <source>
        <strain evidence="2">NBRC 108728</strain>
    </source>
</reference>
<proteinExistence type="predicted"/>
<organism evidence="1 2">
    <name type="scientific">Frondihabitans sucicola</name>
    <dbReference type="NCBI Taxonomy" id="1268041"/>
    <lineage>
        <taxon>Bacteria</taxon>
        <taxon>Bacillati</taxon>
        <taxon>Actinomycetota</taxon>
        <taxon>Actinomycetes</taxon>
        <taxon>Micrococcales</taxon>
        <taxon>Microbacteriaceae</taxon>
        <taxon>Frondihabitans</taxon>
    </lineage>
</organism>
<dbReference type="Proteomes" id="UP001321486">
    <property type="component" value="Plasmid pNBRC108728a"/>
</dbReference>
<sequence>MTLMYPARSLARHTAAVMEFLRQPFEGLRDFDDTISGLQAARGDLAMIQEMNGSIEAIESVVEKVDHALTLIMAYDGSAEQMPADAQGAYDDAEYALATLEKRVGIKVSRKVEIGNKPNWPDAETIATMPSVATGA</sequence>
<dbReference type="RefSeq" id="WP_286346909.1">
    <property type="nucleotide sequence ID" value="NZ_AP027733.1"/>
</dbReference>
<keyword evidence="1" id="KW-0614">Plasmid</keyword>
<keyword evidence="2" id="KW-1185">Reference proteome</keyword>
<name>A0ABM8GW32_9MICO</name>